<dbReference type="PROSITE" id="PS00108">
    <property type="entry name" value="PROTEIN_KINASE_ST"/>
    <property type="match status" value="1"/>
</dbReference>
<feature type="compositionally biased region" description="Low complexity" evidence="21">
    <location>
        <begin position="756"/>
        <end position="765"/>
    </location>
</feature>
<keyword evidence="24" id="KW-1185">Reference proteome</keyword>
<keyword evidence="8" id="KW-0723">Serine/threonine-protein kinase</keyword>
<keyword evidence="13" id="KW-0067">ATP-binding</keyword>
<name>A0A672H3X9_SALFA</name>
<evidence type="ECO:0000256" key="6">
    <source>
        <dbReference type="ARBA" id="ARBA00022490"/>
    </source>
</evidence>
<dbReference type="InterPro" id="IPR011009">
    <property type="entry name" value="Kinase-like_dom_sf"/>
</dbReference>
<evidence type="ECO:0000256" key="4">
    <source>
        <dbReference type="ARBA" id="ARBA00012513"/>
    </source>
</evidence>
<evidence type="ECO:0000313" key="24">
    <source>
        <dbReference type="Proteomes" id="UP000472267"/>
    </source>
</evidence>
<keyword evidence="9" id="KW-0597">Phosphoprotein</keyword>
<reference evidence="23" key="3">
    <citation type="submission" date="2025-09" db="UniProtKB">
        <authorList>
            <consortium name="Ensembl"/>
        </authorList>
    </citation>
    <scope>IDENTIFICATION</scope>
</reference>
<evidence type="ECO:0000256" key="11">
    <source>
        <dbReference type="ARBA" id="ARBA00022741"/>
    </source>
</evidence>
<proteinExistence type="predicted"/>
<evidence type="ECO:0000259" key="22">
    <source>
        <dbReference type="PROSITE" id="PS50011"/>
    </source>
</evidence>
<comment type="catalytic activity">
    <reaction evidence="16">
        <text>L-threonyl-[protein] + ATP = O-phospho-L-threonyl-[protein] + ADP + H(+)</text>
        <dbReference type="Rhea" id="RHEA:46608"/>
        <dbReference type="Rhea" id="RHEA-COMP:11060"/>
        <dbReference type="Rhea" id="RHEA-COMP:11605"/>
        <dbReference type="ChEBI" id="CHEBI:15378"/>
        <dbReference type="ChEBI" id="CHEBI:30013"/>
        <dbReference type="ChEBI" id="CHEBI:30616"/>
        <dbReference type="ChEBI" id="CHEBI:61977"/>
        <dbReference type="ChEBI" id="CHEBI:456216"/>
        <dbReference type="EC" id="2.7.11.1"/>
    </reaction>
</comment>
<dbReference type="GO" id="GO:0004674">
    <property type="term" value="F:protein serine/threonine kinase activity"/>
    <property type="evidence" value="ECO:0007669"/>
    <property type="project" value="UniProtKB-KW"/>
</dbReference>
<evidence type="ECO:0000256" key="21">
    <source>
        <dbReference type="SAM" id="MobiDB-lite"/>
    </source>
</evidence>
<evidence type="ECO:0000256" key="10">
    <source>
        <dbReference type="ARBA" id="ARBA00022679"/>
    </source>
</evidence>
<dbReference type="Gene3D" id="1.10.510.10">
    <property type="entry name" value="Transferase(Phosphotransferase) domain 1"/>
    <property type="match status" value="1"/>
</dbReference>
<gene>
    <name evidence="23" type="primary">wnk4a</name>
</gene>
<evidence type="ECO:0000256" key="18">
    <source>
        <dbReference type="ARBA" id="ARBA00071798"/>
    </source>
</evidence>
<evidence type="ECO:0000256" key="7">
    <source>
        <dbReference type="ARBA" id="ARBA00022499"/>
    </source>
</evidence>
<feature type="compositionally biased region" description="Basic and acidic residues" evidence="21">
    <location>
        <begin position="123"/>
        <end position="137"/>
    </location>
</feature>
<dbReference type="Ensembl" id="ENSSFAT00005023989.1">
    <property type="protein sequence ID" value="ENSSFAP00005023039.1"/>
    <property type="gene ID" value="ENSSFAG00005011926.1"/>
</dbReference>
<dbReference type="InterPro" id="IPR056865">
    <property type="entry name" value="CCTL2_WNK"/>
</dbReference>
<keyword evidence="10" id="KW-0808">Transferase</keyword>
<feature type="compositionally biased region" description="Polar residues" evidence="21">
    <location>
        <begin position="839"/>
        <end position="849"/>
    </location>
</feature>
<dbReference type="EC" id="2.7.11.1" evidence="4"/>
<feature type="region of interest" description="Disordered" evidence="21">
    <location>
        <begin position="75"/>
        <end position="146"/>
    </location>
</feature>
<dbReference type="SMART" id="SM00220">
    <property type="entry name" value="S_TKc"/>
    <property type="match status" value="1"/>
</dbReference>
<dbReference type="AlphaFoldDB" id="A0A672H3X9"/>
<dbReference type="FunFam" id="3.10.20.90:FF:000007">
    <property type="entry name" value="Serine/threonine-protein kinase WNK1 isoform 1"/>
    <property type="match status" value="1"/>
</dbReference>
<dbReference type="PROSITE" id="PS50011">
    <property type="entry name" value="PROTEIN_KINASE_DOM"/>
    <property type="match status" value="1"/>
</dbReference>
<dbReference type="InterPro" id="IPR008271">
    <property type="entry name" value="Ser/Thr_kinase_AS"/>
</dbReference>
<keyword evidence="11" id="KW-0547">Nucleotide-binding</keyword>
<evidence type="ECO:0000256" key="17">
    <source>
        <dbReference type="ARBA" id="ARBA00048679"/>
    </source>
</evidence>
<dbReference type="FunFam" id="1.10.510.10:FF:000006">
    <property type="entry name" value="Serine/threonine-protein kinase WNK1 isoform 2"/>
    <property type="match status" value="1"/>
</dbReference>
<evidence type="ECO:0000256" key="9">
    <source>
        <dbReference type="ARBA" id="ARBA00022553"/>
    </source>
</evidence>
<dbReference type="GO" id="GO:0005737">
    <property type="term" value="C:cytoplasm"/>
    <property type="evidence" value="ECO:0007669"/>
    <property type="project" value="UniProtKB-SubCell"/>
</dbReference>
<feature type="region of interest" description="Disordered" evidence="21">
    <location>
        <begin position="522"/>
        <end position="564"/>
    </location>
</feature>
<feature type="domain" description="Protein kinase" evidence="22">
    <location>
        <begin position="174"/>
        <end position="432"/>
    </location>
</feature>
<keyword evidence="5" id="KW-0796">Tight junction</keyword>
<comment type="cofactor">
    <cofactor evidence="1">
        <name>Mg(2+)</name>
        <dbReference type="ChEBI" id="CHEBI:18420"/>
    </cofactor>
</comment>
<keyword evidence="7" id="KW-1017">Isopeptide bond</keyword>
<evidence type="ECO:0000256" key="15">
    <source>
        <dbReference type="ARBA" id="ARBA00022949"/>
    </source>
</evidence>
<accession>A0A672H3X9</accession>
<evidence type="ECO:0000256" key="20">
    <source>
        <dbReference type="ARBA" id="ARBA00083535"/>
    </source>
</evidence>
<dbReference type="Pfam" id="PF00069">
    <property type="entry name" value="Pkinase"/>
    <property type="match status" value="1"/>
</dbReference>
<dbReference type="SUPFAM" id="SSF56112">
    <property type="entry name" value="Protein kinase-like (PK-like)"/>
    <property type="match status" value="1"/>
</dbReference>
<sequence>MSHAQVEIAGRGFPGLSVDMTEDCLSRVPSVLRTHGLGARRNSYGLQKISMDLDSPLYGGVLSKALSWSAENIPTLPESRAEEEKSGDTPPSLSPPSSSDTPPRSQEPDAGPMGGTQWGPVPRTHDGSSDSEGEQHGRQQKVSPRIAFDSQWEQEEKEDVETKAVATSPDGRYLKFNIEIGRGSFKTVYKGLDTETTVEVAWCELQTRKLTKAERQRFSEEVEMLKVLQHPNIVRFHDSWKSTMKGHKCIILVTELMTSGTLKTYLKRFKEMKLKLLQRWSRQILKGLHFLHTRTPPIIHRDLKCDNIFITGPTGSVKIGDLGLATLKSASFAKSVIGTPEFMAPEMYEEKYDEAVDVYALGMCILEMATSEYPYSECQNAAQIYRKVTSGIKPDSFYKVKVPELKEIIEGCIRMNKDERYTIQDLLDHPFFQENNGVHVELAEEDDMVKPGLKLWLRMDDTKKLHGKYKDNNAIEFLFELYKDVPEEVAQEMVVLGFVCEADFKLVAKAIRDRVTAIKRQREKLRRQSPTPALTPPAPILSPVTSSVDSGVSSSYPAEPEEPEADQHFHLRHNSLSSANSDCETDGDLSSSGLQDPNPLVVPSFIFRTRSTHDSLLCSYASDVTSGLSDGYEGLSEKNERTTARRTAGKLFKRRARSRLRITGLSDKVDRVVECQLQTHNDKMVTFKFDLDGDNPEDIAAVMVHNEFILPSEKEGFIHRMGDIIKRAEALMAKEQPVHPSGLRLAQPAFHGGVNSLSSSQVSSSPLHYQQHHHPASLLPHHQHYHVPFMGHTHFPFPYPGSPGSPKPAGTHAPLTRVASNPAFSVPSPAPGSPVPQSETPSPSGSESVAMSPPAPQHPALWPPHSQPLFSLANVISMAMSMAQSFIPPASLTTQGMASYPGFHPQLPGHMPPQAGYPSVYPQHYQTTAAESPYPAAGVPAQNAYHGPEQAPQAHGDAFQQSSHWSPPSLSSTPPLAPLEPTQHAGHPSSPSVAHHDGCAVPLTSTGVARGLLVSLNSLLQAFLSSAAHCYVFTSVSGRSSNSCHWKNFRSCIELIWVFLRHLMEVQALQATQKREIEELYERMGKVPPPGIVSPAAMLSSRQRRLSKGSGFPSSRRNSLQRLDILPLQGIIRRNSLGGSSSGSQDKHSKGVTFATDISRMVSVQEVVFTSST</sequence>
<dbReference type="GO" id="GO:0005524">
    <property type="term" value="F:ATP binding"/>
    <property type="evidence" value="ECO:0007669"/>
    <property type="project" value="UniProtKB-KW"/>
</dbReference>
<protein>
    <recommendedName>
        <fullName evidence="18">Serine/threonine-protein kinase WNK4</fullName>
        <ecNumber evidence="4">2.7.11.1</ecNumber>
    </recommendedName>
    <alternativeName>
        <fullName evidence="19">Protein kinase lysine-deficient 4</fullName>
    </alternativeName>
    <alternativeName>
        <fullName evidence="20">Protein kinase with no lysine 4</fullName>
    </alternativeName>
</protein>
<comment type="catalytic activity">
    <reaction evidence="17">
        <text>L-seryl-[protein] + ATP = O-phospho-L-seryl-[protein] + ADP + H(+)</text>
        <dbReference type="Rhea" id="RHEA:17989"/>
        <dbReference type="Rhea" id="RHEA-COMP:9863"/>
        <dbReference type="Rhea" id="RHEA-COMP:11604"/>
        <dbReference type="ChEBI" id="CHEBI:15378"/>
        <dbReference type="ChEBI" id="CHEBI:29999"/>
        <dbReference type="ChEBI" id="CHEBI:30616"/>
        <dbReference type="ChEBI" id="CHEBI:83421"/>
        <dbReference type="ChEBI" id="CHEBI:456216"/>
        <dbReference type="EC" id="2.7.11.1"/>
    </reaction>
</comment>
<dbReference type="Pfam" id="PF12202">
    <property type="entry name" value="OSR1_C"/>
    <property type="match status" value="1"/>
</dbReference>
<keyword evidence="12" id="KW-0418">Kinase</keyword>
<feature type="region of interest" description="Disordered" evidence="21">
    <location>
        <begin position="800"/>
        <end position="862"/>
    </location>
</feature>
<dbReference type="Gene3D" id="3.30.200.20">
    <property type="entry name" value="Phosphorylase Kinase, domain 1"/>
    <property type="match status" value="1"/>
</dbReference>
<evidence type="ECO:0000256" key="2">
    <source>
        <dbReference type="ARBA" id="ARBA00004435"/>
    </source>
</evidence>
<feature type="region of interest" description="Disordered" evidence="21">
    <location>
        <begin position="755"/>
        <end position="774"/>
    </location>
</feature>
<dbReference type="InterPro" id="IPR050588">
    <property type="entry name" value="WNK_Ser-Thr_kinase"/>
</dbReference>
<evidence type="ECO:0000256" key="13">
    <source>
        <dbReference type="ARBA" id="ARBA00022840"/>
    </source>
</evidence>
<comment type="subcellular location">
    <subcellularLocation>
        <location evidence="2">Cell junction</location>
        <location evidence="2">Tight junction</location>
    </subcellularLocation>
    <subcellularLocation>
        <location evidence="3">Cytoplasm</location>
    </subcellularLocation>
</comment>
<feature type="region of interest" description="Disordered" evidence="21">
    <location>
        <begin position="933"/>
        <end position="994"/>
    </location>
</feature>
<feature type="compositionally biased region" description="Low complexity" evidence="21">
    <location>
        <begin position="962"/>
        <end position="974"/>
    </location>
</feature>
<dbReference type="InterPro" id="IPR000719">
    <property type="entry name" value="Prot_kinase_dom"/>
</dbReference>
<evidence type="ECO:0000256" key="14">
    <source>
        <dbReference type="ARBA" id="ARBA00022843"/>
    </source>
</evidence>
<dbReference type="CDD" id="cd14033">
    <property type="entry name" value="STKc_WNK4"/>
    <property type="match status" value="1"/>
</dbReference>
<dbReference type="GO" id="GO:0005923">
    <property type="term" value="C:bicellular tight junction"/>
    <property type="evidence" value="ECO:0007669"/>
    <property type="project" value="UniProtKB-SubCell"/>
</dbReference>
<reference evidence="23" key="1">
    <citation type="submission" date="2019-06" db="EMBL/GenBank/DDBJ databases">
        <authorList>
            <consortium name="Wellcome Sanger Institute Data Sharing"/>
        </authorList>
    </citation>
    <scope>NUCLEOTIDE SEQUENCE [LARGE SCALE GENOMIC DNA]</scope>
</reference>
<feature type="compositionally biased region" description="Low complexity" evidence="21">
    <location>
        <begin position="541"/>
        <end position="558"/>
    </location>
</feature>
<evidence type="ECO:0000313" key="23">
    <source>
        <dbReference type="Ensembl" id="ENSSFAP00005023039.1"/>
    </source>
</evidence>
<dbReference type="Pfam" id="PF24889">
    <property type="entry name" value="CCTL2_WNK"/>
    <property type="match status" value="1"/>
</dbReference>
<organism evidence="23 24">
    <name type="scientific">Salarias fasciatus</name>
    <name type="common">Jewelled blenny</name>
    <name type="synonym">Blennius fasciatus</name>
    <dbReference type="NCBI Taxonomy" id="181472"/>
    <lineage>
        <taxon>Eukaryota</taxon>
        <taxon>Metazoa</taxon>
        <taxon>Chordata</taxon>
        <taxon>Craniata</taxon>
        <taxon>Vertebrata</taxon>
        <taxon>Euteleostomi</taxon>
        <taxon>Actinopterygii</taxon>
        <taxon>Neopterygii</taxon>
        <taxon>Teleostei</taxon>
        <taxon>Neoteleostei</taxon>
        <taxon>Acanthomorphata</taxon>
        <taxon>Ovalentaria</taxon>
        <taxon>Blenniimorphae</taxon>
        <taxon>Blenniiformes</taxon>
        <taxon>Blennioidei</taxon>
        <taxon>Blenniidae</taxon>
        <taxon>Salariinae</taxon>
        <taxon>Salarias</taxon>
    </lineage>
</organism>
<keyword evidence="15" id="KW-0965">Cell junction</keyword>
<evidence type="ECO:0000256" key="8">
    <source>
        <dbReference type="ARBA" id="ARBA00022527"/>
    </source>
</evidence>
<keyword evidence="6" id="KW-0963">Cytoplasm</keyword>
<evidence type="ECO:0000256" key="12">
    <source>
        <dbReference type="ARBA" id="ARBA00022777"/>
    </source>
</evidence>
<dbReference type="FunFam" id="3.10.20.90:FF:000127">
    <property type="entry name" value="serine/threonine-protein kinase WNK4 isoform X1"/>
    <property type="match status" value="1"/>
</dbReference>
<evidence type="ECO:0000256" key="19">
    <source>
        <dbReference type="ARBA" id="ARBA00080936"/>
    </source>
</evidence>
<evidence type="ECO:0000256" key="3">
    <source>
        <dbReference type="ARBA" id="ARBA00004496"/>
    </source>
</evidence>
<feature type="compositionally biased region" description="Low complexity" evidence="21">
    <location>
        <begin position="95"/>
        <end position="104"/>
    </location>
</feature>
<evidence type="ECO:0000256" key="5">
    <source>
        <dbReference type="ARBA" id="ARBA00022427"/>
    </source>
</evidence>
<dbReference type="Gene3D" id="3.10.20.90">
    <property type="entry name" value="Phosphatidylinositol 3-kinase Catalytic Subunit, Chain A, domain 1"/>
    <property type="match status" value="2"/>
</dbReference>
<keyword evidence="14" id="KW-0832">Ubl conjugation</keyword>
<dbReference type="FunFam" id="3.30.200.20:FF:000494">
    <property type="entry name" value="serine/threonine-protein kinase WNK2 isoform X2"/>
    <property type="match status" value="1"/>
</dbReference>
<dbReference type="InterPro" id="IPR024678">
    <property type="entry name" value="Kinase_OSR1/WNK_CCT"/>
</dbReference>
<feature type="compositionally biased region" description="Pro residues" evidence="21">
    <location>
        <begin position="853"/>
        <end position="862"/>
    </location>
</feature>
<dbReference type="PANTHER" id="PTHR13902">
    <property type="entry name" value="SERINE/THREONINE-PROTEIN KINASE WNK WITH NO LYSINE -RELATED"/>
    <property type="match status" value="1"/>
</dbReference>
<reference evidence="23" key="2">
    <citation type="submission" date="2025-08" db="UniProtKB">
        <authorList>
            <consortium name="Ensembl"/>
        </authorList>
    </citation>
    <scope>IDENTIFICATION</scope>
</reference>
<dbReference type="Proteomes" id="UP000472267">
    <property type="component" value="Chromosome 8"/>
</dbReference>
<evidence type="ECO:0000256" key="1">
    <source>
        <dbReference type="ARBA" id="ARBA00001946"/>
    </source>
</evidence>
<evidence type="ECO:0000256" key="16">
    <source>
        <dbReference type="ARBA" id="ARBA00047899"/>
    </source>
</evidence>